<feature type="region of interest" description="Disordered" evidence="1">
    <location>
        <begin position="75"/>
        <end position="111"/>
    </location>
</feature>
<feature type="compositionally biased region" description="Polar residues" evidence="1">
    <location>
        <begin position="1"/>
        <end position="15"/>
    </location>
</feature>
<dbReference type="GO" id="GO:0006950">
    <property type="term" value="P:response to stress"/>
    <property type="evidence" value="ECO:0007669"/>
    <property type="project" value="UniProtKB-ARBA"/>
</dbReference>
<dbReference type="Gene3D" id="1.10.30.10">
    <property type="entry name" value="High mobility group box domain"/>
    <property type="match status" value="1"/>
</dbReference>
<dbReference type="Proteomes" id="UP000663846">
    <property type="component" value="Unassembled WGS sequence"/>
</dbReference>
<dbReference type="InterPro" id="IPR036910">
    <property type="entry name" value="HMG_box_dom_sf"/>
</dbReference>
<feature type="region of interest" description="Disordered" evidence="1">
    <location>
        <begin position="1"/>
        <end position="29"/>
    </location>
</feature>
<gene>
    <name evidence="3" type="ORF">RDB_LOCUS87048</name>
</gene>
<evidence type="ECO:0000256" key="1">
    <source>
        <dbReference type="SAM" id="MobiDB-lite"/>
    </source>
</evidence>
<name>A0A8H2X9J8_9AGAM</name>
<protein>
    <recommendedName>
        <fullName evidence="2">SprT-like domain-containing protein</fullName>
    </recommendedName>
</protein>
<dbReference type="SUPFAM" id="SSF47095">
    <property type="entry name" value="HMG-box"/>
    <property type="match status" value="1"/>
</dbReference>
<comment type="caution">
    <text evidence="3">The sequence shown here is derived from an EMBL/GenBank/DDBJ whole genome shotgun (WGS) entry which is preliminary data.</text>
</comment>
<dbReference type="PANTHER" id="PTHR23099">
    <property type="entry name" value="TRANSCRIPTIONAL REGULATOR"/>
    <property type="match status" value="1"/>
</dbReference>
<feature type="compositionally biased region" description="Polar residues" evidence="1">
    <location>
        <begin position="249"/>
        <end position="261"/>
    </location>
</feature>
<feature type="compositionally biased region" description="Basic and acidic residues" evidence="1">
    <location>
        <begin position="162"/>
        <end position="174"/>
    </location>
</feature>
<dbReference type="CDD" id="cd00084">
    <property type="entry name" value="HMG-box_SF"/>
    <property type="match status" value="1"/>
</dbReference>
<feature type="compositionally biased region" description="Low complexity" evidence="1">
    <location>
        <begin position="102"/>
        <end position="111"/>
    </location>
</feature>
<dbReference type="EMBL" id="CAJMWS010000321">
    <property type="protein sequence ID" value="CAE6421148.1"/>
    <property type="molecule type" value="Genomic_DNA"/>
</dbReference>
<feature type="domain" description="SprT-like" evidence="2">
    <location>
        <begin position="321"/>
        <end position="513"/>
    </location>
</feature>
<dbReference type="GO" id="GO:0005634">
    <property type="term" value="C:nucleus"/>
    <property type="evidence" value="ECO:0007669"/>
    <property type="project" value="TreeGrafter"/>
</dbReference>
<feature type="compositionally biased region" description="Polar residues" evidence="1">
    <location>
        <begin position="193"/>
        <end position="208"/>
    </location>
</feature>
<organism evidence="3 4">
    <name type="scientific">Rhizoctonia solani</name>
    <dbReference type="NCBI Taxonomy" id="456999"/>
    <lineage>
        <taxon>Eukaryota</taxon>
        <taxon>Fungi</taxon>
        <taxon>Dikarya</taxon>
        <taxon>Basidiomycota</taxon>
        <taxon>Agaricomycotina</taxon>
        <taxon>Agaricomycetes</taxon>
        <taxon>Cantharellales</taxon>
        <taxon>Ceratobasidiaceae</taxon>
        <taxon>Rhizoctonia</taxon>
    </lineage>
</organism>
<feature type="compositionally biased region" description="Polar residues" evidence="1">
    <location>
        <begin position="132"/>
        <end position="157"/>
    </location>
</feature>
<dbReference type="AlphaFoldDB" id="A0A8H2X9J8"/>
<dbReference type="Pfam" id="PF10263">
    <property type="entry name" value="SprT-like"/>
    <property type="match status" value="1"/>
</dbReference>
<feature type="compositionally biased region" description="Polar residues" evidence="1">
    <location>
        <begin position="83"/>
        <end position="95"/>
    </location>
</feature>
<proteinExistence type="predicted"/>
<evidence type="ECO:0000259" key="2">
    <source>
        <dbReference type="SMART" id="SM00731"/>
    </source>
</evidence>
<reference evidence="3" key="1">
    <citation type="submission" date="2021-01" db="EMBL/GenBank/DDBJ databases">
        <authorList>
            <person name="Kaushik A."/>
        </authorList>
    </citation>
    <scope>NUCLEOTIDE SEQUENCE</scope>
    <source>
        <strain evidence="3">AG1-1C</strain>
    </source>
</reference>
<sequence length="583" mass="63534">MKGNLQPVSRISTGGSPLPRGSRGTNYRSRVIIISESESDSDLPSPCLLLQDHKVDAPAPNLESLSSTDEIIEISSDSEIGATPTNPRKSKLSSSVDDRPTVNAAGSASNSVSALGGSFQNIHCLPVDNSPDETNSTTHSRSNKATISSQPTESSGTESEEVDKTRFFDKDGRHPGILRFDSGPRRPALIDSRSGTSFSTREGPNGSQYLRRKGGTRPMIPTGSLGEEYFDESSEDSGRTDGLVKPSRGNDTIGNAKTSSSDSEHRNGAQADINEGIIPSETPRPRPRPRPKARPAALTSASVPAALSPKPIPRNQAKVLQAVAITLFAELNNSVFDGGLPKDCPIEWSKKLNTTAGRAHWKRIRDAGGKITRHDTRIELSTKVVDCEERIKNTLAHEMCHLAAWIFDSEMKPPHGPAFKRWSNRIMKARPDISISPLGLHMSRPVIHMRYPTNTNGNALQKNAGEHMGGIASQLTRKNKVGIPAFTCTFDNCKFGNPSYTACGVCRSKLIPQFETASKRTAFQDYLKTHMKEFKAANPGMQHGEIMKRLGEMFRAEKEVTVDRELDQVMTGMSRLGIESLPD</sequence>
<evidence type="ECO:0000313" key="4">
    <source>
        <dbReference type="Proteomes" id="UP000663846"/>
    </source>
</evidence>
<dbReference type="SMART" id="SM00731">
    <property type="entry name" value="SprT"/>
    <property type="match status" value="1"/>
</dbReference>
<feature type="region of interest" description="Disordered" evidence="1">
    <location>
        <begin position="124"/>
        <end position="309"/>
    </location>
</feature>
<dbReference type="PANTHER" id="PTHR23099:SF0">
    <property type="entry name" value="GERM CELL NUCLEAR ACIDIC PROTEIN"/>
    <property type="match status" value="1"/>
</dbReference>
<accession>A0A8H2X9J8</accession>
<evidence type="ECO:0000313" key="3">
    <source>
        <dbReference type="EMBL" id="CAE6421148.1"/>
    </source>
</evidence>
<dbReference type="InterPro" id="IPR006640">
    <property type="entry name" value="SprT-like_domain"/>
</dbReference>